<dbReference type="InterPro" id="IPR005399">
    <property type="entry name" value="K_chnl_volt-dep_bsu_KCNAB-rel"/>
</dbReference>
<proteinExistence type="inferred from homology"/>
<dbReference type="PANTHER" id="PTHR43150:SF2">
    <property type="entry name" value="HYPERKINETIC, ISOFORM M"/>
    <property type="match status" value="1"/>
</dbReference>
<dbReference type="Pfam" id="PF00248">
    <property type="entry name" value="Aldo_ket_red"/>
    <property type="match status" value="1"/>
</dbReference>
<keyword evidence="2" id="KW-0521">NADP</keyword>
<dbReference type="PANTHER" id="PTHR43150">
    <property type="entry name" value="HYPERKINETIC, ISOFORM M"/>
    <property type="match status" value="1"/>
</dbReference>
<comment type="similarity">
    <text evidence="1">Belongs to the shaker potassium channel beta subunit family.</text>
</comment>
<dbReference type="SUPFAM" id="SSF51430">
    <property type="entry name" value="NAD(P)-linked oxidoreductase"/>
    <property type="match status" value="1"/>
</dbReference>
<dbReference type="Proteomes" id="UP001597419">
    <property type="component" value="Unassembled WGS sequence"/>
</dbReference>
<keyword evidence="3" id="KW-0560">Oxidoreductase</keyword>
<keyword evidence="6" id="KW-1185">Reference proteome</keyword>
<evidence type="ECO:0000256" key="3">
    <source>
        <dbReference type="ARBA" id="ARBA00023002"/>
    </source>
</evidence>
<gene>
    <name evidence="5" type="ORF">ACFSYJ_38910</name>
</gene>
<dbReference type="EMBL" id="JBHUKU010000026">
    <property type="protein sequence ID" value="MFD2464642.1"/>
    <property type="molecule type" value="Genomic_DNA"/>
</dbReference>
<evidence type="ECO:0000259" key="4">
    <source>
        <dbReference type="Pfam" id="PF00248"/>
    </source>
</evidence>
<dbReference type="InterPro" id="IPR023210">
    <property type="entry name" value="NADP_OxRdtase_dom"/>
</dbReference>
<sequence length="321" mass="34530">MNESNAVPRRQLGGGGLTTSVFGLGSWNTWDRMDFDDAVRIVKAAVGAGVTLFDVAHYDMGPHAEGSRTDVIFGKAVRAAGIRREHYELCGKLWLWDYPNTGFAQQLETSLGRVGVERADAVVVGDYLEPPDVPRIVTEVAEQIRAGRFGSWGVNNWAAADLDRALEFAEAEGLPGPVFAQLKYGVVRRSMAEGPFYAKHFASGRLALQASDIFEGGVLLGNRVPLRKIGADPGGIRESVMDAAGTLAGIAAEFGVTPSQFAIAFCLAYPPVANVLFGVSRLAQLEDNLGALRLHTEHGAEVRAAVEHLWLDKAVNPDGTW</sequence>
<evidence type="ECO:0000313" key="5">
    <source>
        <dbReference type="EMBL" id="MFD2464642.1"/>
    </source>
</evidence>
<comment type="caution">
    <text evidence="5">The sequence shown here is derived from an EMBL/GenBank/DDBJ whole genome shotgun (WGS) entry which is preliminary data.</text>
</comment>
<dbReference type="RefSeq" id="WP_378213972.1">
    <property type="nucleotide sequence ID" value="NZ_BAABHG010000001.1"/>
</dbReference>
<evidence type="ECO:0000256" key="2">
    <source>
        <dbReference type="ARBA" id="ARBA00022857"/>
    </source>
</evidence>
<dbReference type="InterPro" id="IPR036812">
    <property type="entry name" value="NAD(P)_OxRdtase_dom_sf"/>
</dbReference>
<organism evidence="5 6">
    <name type="scientific">Amycolatopsis samaneae</name>
    <dbReference type="NCBI Taxonomy" id="664691"/>
    <lineage>
        <taxon>Bacteria</taxon>
        <taxon>Bacillati</taxon>
        <taxon>Actinomycetota</taxon>
        <taxon>Actinomycetes</taxon>
        <taxon>Pseudonocardiales</taxon>
        <taxon>Pseudonocardiaceae</taxon>
        <taxon>Amycolatopsis</taxon>
    </lineage>
</organism>
<dbReference type="Gene3D" id="3.20.20.100">
    <property type="entry name" value="NADP-dependent oxidoreductase domain"/>
    <property type="match status" value="1"/>
</dbReference>
<protein>
    <submittedName>
        <fullName evidence="5">Aldo/keto reductase</fullName>
    </submittedName>
</protein>
<feature type="domain" description="NADP-dependent oxidoreductase" evidence="4">
    <location>
        <begin position="22"/>
        <end position="305"/>
    </location>
</feature>
<accession>A0ABW5GVR1</accession>
<evidence type="ECO:0000313" key="6">
    <source>
        <dbReference type="Proteomes" id="UP001597419"/>
    </source>
</evidence>
<reference evidence="6" key="1">
    <citation type="journal article" date="2019" name="Int. J. Syst. Evol. Microbiol.">
        <title>The Global Catalogue of Microorganisms (GCM) 10K type strain sequencing project: providing services to taxonomists for standard genome sequencing and annotation.</title>
        <authorList>
            <consortium name="The Broad Institute Genomics Platform"/>
            <consortium name="The Broad Institute Genome Sequencing Center for Infectious Disease"/>
            <person name="Wu L."/>
            <person name="Ma J."/>
        </authorList>
    </citation>
    <scope>NUCLEOTIDE SEQUENCE [LARGE SCALE GENOMIC DNA]</scope>
    <source>
        <strain evidence="6">CGMCC 4.7643</strain>
    </source>
</reference>
<name>A0ABW5GVR1_9PSEU</name>
<evidence type="ECO:0000256" key="1">
    <source>
        <dbReference type="ARBA" id="ARBA00006515"/>
    </source>
</evidence>